<organism evidence="2 3">
    <name type="scientific">Paraburkholderia guartelaensis</name>
    <dbReference type="NCBI Taxonomy" id="2546446"/>
    <lineage>
        <taxon>Bacteria</taxon>
        <taxon>Pseudomonadati</taxon>
        <taxon>Pseudomonadota</taxon>
        <taxon>Betaproteobacteria</taxon>
        <taxon>Burkholderiales</taxon>
        <taxon>Burkholderiaceae</taxon>
        <taxon>Paraburkholderia</taxon>
    </lineage>
</organism>
<sequence length="138" mass="15241">MAATDEQTAALQQKFPMRLDLKSLVVSADELPWKPTRHPGVEFKLLYEDAASGLFTGLFRWAPGAELPYHEHAEVEQTFVLEGSLVDHEGELGPGCYAARPAGSRHVARSPNGCLHISFFIKPNLFFSADGEATPFER</sequence>
<gene>
    <name evidence="2" type="ORF">VSR33_04715</name>
</gene>
<keyword evidence="3" id="KW-1185">Reference proteome</keyword>
<name>A0ABU9S5Y6_9BURK</name>
<evidence type="ECO:0000313" key="2">
    <source>
        <dbReference type="EMBL" id="MEM5446791.1"/>
    </source>
</evidence>
<dbReference type="SUPFAM" id="SSF51182">
    <property type="entry name" value="RmlC-like cupins"/>
    <property type="match status" value="1"/>
</dbReference>
<dbReference type="Pfam" id="PF12973">
    <property type="entry name" value="Cupin_7"/>
    <property type="match status" value="1"/>
</dbReference>
<reference evidence="2 3" key="1">
    <citation type="submission" date="2024-01" db="EMBL/GenBank/DDBJ databases">
        <title>The diversity of rhizobia nodulating Mimosa spp. in eleven states of Brazil covering several biomes is determined by host plant, location, and edaphic factors.</title>
        <authorList>
            <person name="Rouws L."/>
            <person name="Barauna A."/>
            <person name="Beukes C."/>
            <person name="De Faria S.M."/>
            <person name="Gross E."/>
            <person name="Dos Reis Junior F.B."/>
            <person name="Simon M."/>
            <person name="Maluk M."/>
            <person name="Odee D.W."/>
            <person name="Kenicer G."/>
            <person name="Young J.P.W."/>
            <person name="Reis V.M."/>
            <person name="Zilli J."/>
            <person name="James E.K."/>
        </authorList>
    </citation>
    <scope>NUCLEOTIDE SEQUENCE [LARGE SCALE GENOMIC DNA]</scope>
    <source>
        <strain evidence="2 3">JPY164</strain>
    </source>
</reference>
<protein>
    <submittedName>
        <fullName evidence="2">Cupin domain-containing protein</fullName>
    </submittedName>
</protein>
<dbReference type="EMBL" id="JAYMRW010000002">
    <property type="protein sequence ID" value="MEM5446791.1"/>
    <property type="molecule type" value="Genomic_DNA"/>
</dbReference>
<feature type="domain" description="ChrR-like cupin" evidence="1">
    <location>
        <begin position="23"/>
        <end position="115"/>
    </location>
</feature>
<dbReference type="InterPro" id="IPR014710">
    <property type="entry name" value="RmlC-like_jellyroll"/>
</dbReference>
<dbReference type="InterPro" id="IPR025979">
    <property type="entry name" value="ChrR-like_cupin_dom"/>
</dbReference>
<accession>A0ABU9S5Y6</accession>
<dbReference type="InterPro" id="IPR011051">
    <property type="entry name" value="RmlC_Cupin_sf"/>
</dbReference>
<comment type="caution">
    <text evidence="2">The sequence shown here is derived from an EMBL/GenBank/DDBJ whole genome shotgun (WGS) entry which is preliminary data.</text>
</comment>
<evidence type="ECO:0000313" key="3">
    <source>
        <dbReference type="Proteomes" id="UP001390669"/>
    </source>
</evidence>
<dbReference type="Proteomes" id="UP001390669">
    <property type="component" value="Unassembled WGS sequence"/>
</dbReference>
<dbReference type="Gene3D" id="2.60.120.10">
    <property type="entry name" value="Jelly Rolls"/>
    <property type="match status" value="1"/>
</dbReference>
<dbReference type="RefSeq" id="WP_406951502.1">
    <property type="nucleotide sequence ID" value="NZ_JAYMRW010000002.1"/>
</dbReference>
<evidence type="ECO:0000259" key="1">
    <source>
        <dbReference type="Pfam" id="PF12973"/>
    </source>
</evidence>
<proteinExistence type="predicted"/>